<dbReference type="EMBL" id="CP002691">
    <property type="protein sequence ID" value="AEE51568.1"/>
    <property type="molecule type" value="Genomic_DNA"/>
</dbReference>
<organism evidence="1 2">
    <name type="scientific">Haliscomenobacter hydrossis (strain ATCC 27775 / DSM 1100 / LMG 10767 / O)</name>
    <dbReference type="NCBI Taxonomy" id="760192"/>
    <lineage>
        <taxon>Bacteria</taxon>
        <taxon>Pseudomonadati</taxon>
        <taxon>Bacteroidota</taxon>
        <taxon>Saprospiria</taxon>
        <taxon>Saprospirales</taxon>
        <taxon>Haliscomenobacteraceae</taxon>
        <taxon>Haliscomenobacter</taxon>
    </lineage>
</organism>
<proteinExistence type="predicted"/>
<dbReference type="STRING" id="760192.Halhy_3716"/>
<dbReference type="RefSeq" id="WP_013766107.1">
    <property type="nucleotide sequence ID" value="NC_015510.1"/>
</dbReference>
<evidence type="ECO:0000313" key="2">
    <source>
        <dbReference type="Proteomes" id="UP000008461"/>
    </source>
</evidence>
<dbReference type="HOGENOM" id="CLU_1989507_0_0_10"/>
<keyword evidence="2" id="KW-1185">Reference proteome</keyword>
<gene>
    <name evidence="1" type="ordered locus">Halhy_3716</name>
</gene>
<dbReference type="AlphaFoldDB" id="F4KZZ8"/>
<reference key="2">
    <citation type="submission" date="2011-04" db="EMBL/GenBank/DDBJ databases">
        <title>Complete sequence of chromosome of Haliscomenobacter hydrossis DSM 1100.</title>
        <authorList>
            <consortium name="US DOE Joint Genome Institute (JGI-PGF)"/>
            <person name="Lucas S."/>
            <person name="Han J."/>
            <person name="Lapidus A."/>
            <person name="Bruce D."/>
            <person name="Goodwin L."/>
            <person name="Pitluck S."/>
            <person name="Peters L."/>
            <person name="Kyrpides N."/>
            <person name="Mavromatis K."/>
            <person name="Ivanova N."/>
            <person name="Ovchinnikova G."/>
            <person name="Pagani I."/>
            <person name="Daligault H."/>
            <person name="Detter J.C."/>
            <person name="Han C."/>
            <person name="Land M."/>
            <person name="Hauser L."/>
            <person name="Markowitz V."/>
            <person name="Cheng J.-F."/>
            <person name="Hugenholtz P."/>
            <person name="Woyke T."/>
            <person name="Wu D."/>
            <person name="Verbarg S."/>
            <person name="Frueling A."/>
            <person name="Brambilla E."/>
            <person name="Klenk H.-P."/>
            <person name="Eisen J.A."/>
        </authorList>
    </citation>
    <scope>NUCLEOTIDE SEQUENCE</scope>
    <source>
        <strain>DSM 1100</strain>
    </source>
</reference>
<dbReference type="KEGG" id="hhy:Halhy_3716"/>
<reference evidence="1 2" key="1">
    <citation type="journal article" date="2011" name="Stand. Genomic Sci.">
        <title>Complete genome sequence of Haliscomenobacter hydrossis type strain (O).</title>
        <authorList>
            <consortium name="US DOE Joint Genome Institute (JGI-PGF)"/>
            <person name="Daligault H."/>
            <person name="Lapidus A."/>
            <person name="Zeytun A."/>
            <person name="Nolan M."/>
            <person name="Lucas S."/>
            <person name="Del Rio T.G."/>
            <person name="Tice H."/>
            <person name="Cheng J.F."/>
            <person name="Tapia R."/>
            <person name="Han C."/>
            <person name="Goodwin L."/>
            <person name="Pitluck S."/>
            <person name="Liolios K."/>
            <person name="Pagani I."/>
            <person name="Ivanova N."/>
            <person name="Huntemann M."/>
            <person name="Mavromatis K."/>
            <person name="Mikhailova N."/>
            <person name="Pati A."/>
            <person name="Chen A."/>
            <person name="Palaniappan K."/>
            <person name="Land M."/>
            <person name="Hauser L."/>
            <person name="Brambilla E.M."/>
            <person name="Rohde M."/>
            <person name="Verbarg S."/>
            <person name="Goker M."/>
            <person name="Bristow J."/>
            <person name="Eisen J.A."/>
            <person name="Markowitz V."/>
            <person name="Hugenholtz P."/>
            <person name="Kyrpides N.C."/>
            <person name="Klenk H.P."/>
            <person name="Woyke T."/>
        </authorList>
    </citation>
    <scope>NUCLEOTIDE SEQUENCE [LARGE SCALE GENOMIC DNA]</scope>
    <source>
        <strain evidence="2">ATCC 27775 / DSM 1100 / LMG 10767 / O</strain>
    </source>
</reference>
<protein>
    <submittedName>
        <fullName evidence="1">Uncharacterized protein</fullName>
    </submittedName>
</protein>
<accession>F4KZZ8</accession>
<sequence length="125" mass="14596">MTKQKPILFFDEGNVEKTDVFRVLSLKETCSDYEPIVGFFTELNQHFDFADGSGNEVNILFSVDEIDYIFIHHSFNMPYSIPSNCFDLLREQLGEKLVVFSGETANDLKVNRLKRDDTYKNFNFF</sequence>
<name>F4KZZ8_HALH1</name>
<dbReference type="Proteomes" id="UP000008461">
    <property type="component" value="Chromosome"/>
</dbReference>
<evidence type="ECO:0000313" key="1">
    <source>
        <dbReference type="EMBL" id="AEE51568.1"/>
    </source>
</evidence>